<gene>
    <name evidence="2" type="ORF">SAMN04488104_100264</name>
</gene>
<sequence>MKILGLIALYYLSLFVIGWLLLDAEFKSCRVEDRFSSVDLLRKDALLILEKFQLESFSDSLWPLPSWLQRPIDIVRYPDVPPINFLPNGD</sequence>
<evidence type="ECO:0000313" key="2">
    <source>
        <dbReference type="EMBL" id="SDC58965.1"/>
    </source>
</evidence>
<reference evidence="3" key="1">
    <citation type="submission" date="2016-10" db="EMBL/GenBank/DDBJ databases">
        <authorList>
            <person name="Varghese N."/>
            <person name="Submissions S."/>
        </authorList>
    </citation>
    <scope>NUCLEOTIDE SEQUENCE [LARGE SCALE GENOMIC DNA]</scope>
    <source>
        <strain evidence="3">DSM 23095</strain>
    </source>
</reference>
<dbReference type="EMBL" id="FNAC01000002">
    <property type="protein sequence ID" value="SDC58965.1"/>
    <property type="molecule type" value="Genomic_DNA"/>
</dbReference>
<dbReference type="Proteomes" id="UP000199060">
    <property type="component" value="Unassembled WGS sequence"/>
</dbReference>
<keyword evidence="3" id="KW-1185">Reference proteome</keyword>
<feature type="transmembrane region" description="Helical" evidence="1">
    <location>
        <begin position="6"/>
        <end position="22"/>
    </location>
</feature>
<accession>A0A1G6MVH6</accession>
<dbReference type="AlphaFoldDB" id="A0A1G6MVH6"/>
<protein>
    <submittedName>
        <fullName evidence="2">Uncharacterized protein</fullName>
    </submittedName>
</protein>
<proteinExistence type="predicted"/>
<keyword evidence="1" id="KW-0812">Transmembrane</keyword>
<dbReference type="RefSeq" id="WP_087941212.1">
    <property type="nucleotide sequence ID" value="NZ_FNAC01000002.1"/>
</dbReference>
<evidence type="ECO:0000313" key="3">
    <source>
        <dbReference type="Proteomes" id="UP000199060"/>
    </source>
</evidence>
<organism evidence="2 3">
    <name type="scientific">Algoriphagus faecimaris</name>
    <dbReference type="NCBI Taxonomy" id="686796"/>
    <lineage>
        <taxon>Bacteria</taxon>
        <taxon>Pseudomonadati</taxon>
        <taxon>Bacteroidota</taxon>
        <taxon>Cytophagia</taxon>
        <taxon>Cytophagales</taxon>
        <taxon>Cyclobacteriaceae</taxon>
        <taxon>Algoriphagus</taxon>
    </lineage>
</organism>
<keyword evidence="1" id="KW-1133">Transmembrane helix</keyword>
<dbReference type="STRING" id="686796.SAMN04488104_100264"/>
<name>A0A1G6MVH6_9BACT</name>
<keyword evidence="1" id="KW-0472">Membrane</keyword>
<evidence type="ECO:0000256" key="1">
    <source>
        <dbReference type="SAM" id="Phobius"/>
    </source>
</evidence>